<evidence type="ECO:0000259" key="1">
    <source>
        <dbReference type="PROSITE" id="PS51340"/>
    </source>
</evidence>
<dbReference type="GO" id="GO:0030151">
    <property type="term" value="F:molybdenum ion binding"/>
    <property type="evidence" value="ECO:0007669"/>
    <property type="project" value="InterPro"/>
</dbReference>
<dbReference type="Proteomes" id="UP000659388">
    <property type="component" value="Unassembled WGS sequence"/>
</dbReference>
<keyword evidence="3" id="KW-1185">Reference proteome</keyword>
<gene>
    <name evidence="2" type="ORF">JL102_02835</name>
</gene>
<dbReference type="PANTHER" id="PTHR14237">
    <property type="entry name" value="MOLYBDOPTERIN COFACTOR SULFURASE MOSC"/>
    <property type="match status" value="1"/>
</dbReference>
<dbReference type="Pfam" id="PF03473">
    <property type="entry name" value="MOSC"/>
    <property type="match status" value="1"/>
</dbReference>
<dbReference type="InterPro" id="IPR005303">
    <property type="entry name" value="MOCOS_middle"/>
</dbReference>
<organism evidence="2 3">
    <name type="scientific">Fulvivirga sediminis</name>
    <dbReference type="NCBI Taxonomy" id="2803949"/>
    <lineage>
        <taxon>Bacteria</taxon>
        <taxon>Pseudomonadati</taxon>
        <taxon>Bacteroidota</taxon>
        <taxon>Cytophagia</taxon>
        <taxon>Cytophagales</taxon>
        <taxon>Fulvivirgaceae</taxon>
        <taxon>Fulvivirga</taxon>
    </lineage>
</organism>
<feature type="domain" description="MOSC" evidence="1">
    <location>
        <begin position="116"/>
        <end position="260"/>
    </location>
</feature>
<dbReference type="GO" id="GO:0003824">
    <property type="term" value="F:catalytic activity"/>
    <property type="evidence" value="ECO:0007669"/>
    <property type="project" value="InterPro"/>
</dbReference>
<dbReference type="SUPFAM" id="SSF141673">
    <property type="entry name" value="MOSC N-terminal domain-like"/>
    <property type="match status" value="1"/>
</dbReference>
<dbReference type="GO" id="GO:0030170">
    <property type="term" value="F:pyridoxal phosphate binding"/>
    <property type="evidence" value="ECO:0007669"/>
    <property type="project" value="InterPro"/>
</dbReference>
<sequence length="270" mass="30473">MNEIIIYPIKSLPGVRLNEAKVESRGLQYDRRYMLVDENNRFITARKHSELLSFVVTMEMNGFKIKDRESGDCLTIPFQYENGKPVEVSIWDDTVDAIECEEEWGSWIGEKAGLACKLVYMPDSSQRRISGQWSTGDETVSFADGYPILMIGSESLHDINEKAGAHLSVDRFRGNLIFSGGEAYDELRWKDFKIGYNNFKGLKPCVRCVLTTIDPITGERGKEPLATLAKQKVDGKVVFGQHAIPIDFGEIKVGDDIEVLSYKDSPYDPL</sequence>
<dbReference type="InterPro" id="IPR005302">
    <property type="entry name" value="MoCF_Sase_C"/>
</dbReference>
<dbReference type="PROSITE" id="PS51340">
    <property type="entry name" value="MOSC"/>
    <property type="match status" value="1"/>
</dbReference>
<dbReference type="AlphaFoldDB" id="A0A937F673"/>
<reference evidence="2" key="1">
    <citation type="submission" date="2021-01" db="EMBL/GenBank/DDBJ databases">
        <title>Fulvivirga kasyanovii gen. nov., sp nov., a novel member of the phylum Bacteroidetes isolated from seawater in a mussel farm.</title>
        <authorList>
            <person name="Zhao L.-H."/>
            <person name="Wang Z.-J."/>
        </authorList>
    </citation>
    <scope>NUCLEOTIDE SEQUENCE</scope>
    <source>
        <strain evidence="2">2943</strain>
    </source>
</reference>
<comment type="caution">
    <text evidence="2">The sequence shown here is derived from an EMBL/GenBank/DDBJ whole genome shotgun (WGS) entry which is preliminary data.</text>
</comment>
<dbReference type="PANTHER" id="PTHR14237:SF19">
    <property type="entry name" value="MITOCHONDRIAL AMIDOXIME REDUCING COMPONENT 1"/>
    <property type="match status" value="1"/>
</dbReference>
<dbReference type="SUPFAM" id="SSF50800">
    <property type="entry name" value="PK beta-barrel domain-like"/>
    <property type="match status" value="1"/>
</dbReference>
<name>A0A937F673_9BACT</name>
<dbReference type="Pfam" id="PF03476">
    <property type="entry name" value="MOSC_N"/>
    <property type="match status" value="1"/>
</dbReference>
<dbReference type="EMBL" id="JAESIY010000001">
    <property type="protein sequence ID" value="MBL3655050.1"/>
    <property type="molecule type" value="Genomic_DNA"/>
</dbReference>
<evidence type="ECO:0000313" key="2">
    <source>
        <dbReference type="EMBL" id="MBL3655050.1"/>
    </source>
</evidence>
<dbReference type="RefSeq" id="WP_202242177.1">
    <property type="nucleotide sequence ID" value="NZ_JAESIY010000001.1"/>
</dbReference>
<proteinExistence type="predicted"/>
<evidence type="ECO:0000313" key="3">
    <source>
        <dbReference type="Proteomes" id="UP000659388"/>
    </source>
</evidence>
<dbReference type="InterPro" id="IPR011037">
    <property type="entry name" value="Pyrv_Knase-like_insert_dom_sf"/>
</dbReference>
<accession>A0A937F673</accession>
<protein>
    <submittedName>
        <fullName evidence="2">MOSC domain-containing protein</fullName>
    </submittedName>
</protein>